<dbReference type="PANTHER" id="PTHR30126">
    <property type="entry name" value="HTH-TYPE TRANSCRIPTIONAL REGULATOR"/>
    <property type="match status" value="1"/>
</dbReference>
<dbReference type="GO" id="GO:0003700">
    <property type="term" value="F:DNA-binding transcription factor activity"/>
    <property type="evidence" value="ECO:0007669"/>
    <property type="project" value="InterPro"/>
</dbReference>
<reference evidence="6 7" key="1">
    <citation type="journal article" date="2018" name="Nat. Biotechnol.">
        <title>A standardized bacterial taxonomy based on genome phylogeny substantially revises the tree of life.</title>
        <authorList>
            <person name="Parks D.H."/>
            <person name="Chuvochina M."/>
            <person name="Waite D.W."/>
            <person name="Rinke C."/>
            <person name="Skarshewski A."/>
            <person name="Chaumeil P.A."/>
            <person name="Hugenholtz P."/>
        </authorList>
    </citation>
    <scope>NUCLEOTIDE SEQUENCE [LARGE SCALE GENOMIC DNA]</scope>
    <source>
        <strain evidence="6">UBA11728</strain>
    </source>
</reference>
<dbReference type="PANTHER" id="PTHR30126:SF64">
    <property type="entry name" value="HTH-TYPE TRANSCRIPTIONAL REGULATOR CITR"/>
    <property type="match status" value="1"/>
</dbReference>
<dbReference type="GO" id="GO:0000976">
    <property type="term" value="F:transcription cis-regulatory region binding"/>
    <property type="evidence" value="ECO:0007669"/>
    <property type="project" value="TreeGrafter"/>
</dbReference>
<keyword evidence="3" id="KW-0238">DNA-binding</keyword>
<dbReference type="Gene3D" id="3.40.190.290">
    <property type="match status" value="1"/>
</dbReference>
<dbReference type="CDD" id="cd05466">
    <property type="entry name" value="PBP2_LTTR_substrate"/>
    <property type="match status" value="1"/>
</dbReference>
<dbReference type="InterPro" id="IPR036388">
    <property type="entry name" value="WH-like_DNA-bd_sf"/>
</dbReference>
<gene>
    <name evidence="6" type="ORF">DHW61_07725</name>
</gene>
<sequence>MDINYELYKVFYYVAKTLSFSEAAAELFISQSAVSQSVKVLEKRLNQVLFIRSTKRVSLTKEGEMLFKHIEPAINLISRGENQLLNSTPAGGMQLRIAASDTICRYFLVPYLNNFHKSYPEVHIRIINGTSLKCAELLETNQVDLIVVNSPNSALNNNLNIQDVTTFRDVFVAKPEAFPLTNHKLTLTELQKLPILMLTKLSTTSAFLHNLFLQQSLDLVPAIELSSNDLLIDLAKIGLGIAFVPDFCINNINSSELITLETADEMPERKLVVAYDDSLPLSEPAQFFINSMLNKL</sequence>
<dbReference type="Pfam" id="PF03466">
    <property type="entry name" value="LysR_substrate"/>
    <property type="match status" value="1"/>
</dbReference>
<evidence type="ECO:0000256" key="4">
    <source>
        <dbReference type="ARBA" id="ARBA00023163"/>
    </source>
</evidence>
<evidence type="ECO:0000256" key="2">
    <source>
        <dbReference type="ARBA" id="ARBA00023015"/>
    </source>
</evidence>
<dbReference type="InterPro" id="IPR036390">
    <property type="entry name" value="WH_DNA-bd_sf"/>
</dbReference>
<evidence type="ECO:0000259" key="5">
    <source>
        <dbReference type="PROSITE" id="PS50931"/>
    </source>
</evidence>
<evidence type="ECO:0000313" key="7">
    <source>
        <dbReference type="Proteomes" id="UP000262969"/>
    </source>
</evidence>
<dbReference type="FunFam" id="1.10.10.10:FF:000001">
    <property type="entry name" value="LysR family transcriptional regulator"/>
    <property type="match status" value="1"/>
</dbReference>
<dbReference type="Proteomes" id="UP000262969">
    <property type="component" value="Unassembled WGS sequence"/>
</dbReference>
<keyword evidence="4" id="KW-0804">Transcription</keyword>
<name>A0A3D2X576_9FIRM</name>
<dbReference type="InterPro" id="IPR005119">
    <property type="entry name" value="LysR_subst-bd"/>
</dbReference>
<accession>A0A3D2X576</accession>
<dbReference type="PRINTS" id="PR00039">
    <property type="entry name" value="HTHLYSR"/>
</dbReference>
<dbReference type="EMBL" id="DPVV01000256">
    <property type="protein sequence ID" value="HCL02289.1"/>
    <property type="molecule type" value="Genomic_DNA"/>
</dbReference>
<comment type="similarity">
    <text evidence="1">Belongs to the LysR transcriptional regulatory family.</text>
</comment>
<evidence type="ECO:0000256" key="3">
    <source>
        <dbReference type="ARBA" id="ARBA00023125"/>
    </source>
</evidence>
<dbReference type="SUPFAM" id="SSF46785">
    <property type="entry name" value="Winged helix' DNA-binding domain"/>
    <property type="match status" value="1"/>
</dbReference>
<evidence type="ECO:0000313" key="6">
    <source>
        <dbReference type="EMBL" id="HCL02289.1"/>
    </source>
</evidence>
<dbReference type="InterPro" id="IPR000847">
    <property type="entry name" value="LysR_HTH_N"/>
</dbReference>
<organism evidence="6 7">
    <name type="scientific">Lachnoclostridium phytofermentans</name>
    <dbReference type="NCBI Taxonomy" id="66219"/>
    <lineage>
        <taxon>Bacteria</taxon>
        <taxon>Bacillati</taxon>
        <taxon>Bacillota</taxon>
        <taxon>Clostridia</taxon>
        <taxon>Lachnospirales</taxon>
        <taxon>Lachnospiraceae</taxon>
    </lineage>
</organism>
<proteinExistence type="inferred from homology"/>
<dbReference type="PROSITE" id="PS50931">
    <property type="entry name" value="HTH_LYSR"/>
    <property type="match status" value="1"/>
</dbReference>
<dbReference type="SUPFAM" id="SSF53850">
    <property type="entry name" value="Periplasmic binding protein-like II"/>
    <property type="match status" value="1"/>
</dbReference>
<dbReference type="Pfam" id="PF00126">
    <property type="entry name" value="HTH_1"/>
    <property type="match status" value="1"/>
</dbReference>
<protein>
    <submittedName>
        <fullName evidence="6">LysR family transcriptional regulator</fullName>
    </submittedName>
</protein>
<comment type="caution">
    <text evidence="6">The sequence shown here is derived from an EMBL/GenBank/DDBJ whole genome shotgun (WGS) entry which is preliminary data.</text>
</comment>
<keyword evidence="2" id="KW-0805">Transcription regulation</keyword>
<evidence type="ECO:0000256" key="1">
    <source>
        <dbReference type="ARBA" id="ARBA00009437"/>
    </source>
</evidence>
<dbReference type="Gene3D" id="1.10.10.10">
    <property type="entry name" value="Winged helix-like DNA-binding domain superfamily/Winged helix DNA-binding domain"/>
    <property type="match status" value="1"/>
</dbReference>
<feature type="domain" description="HTH lysR-type" evidence="5">
    <location>
        <begin position="1"/>
        <end position="60"/>
    </location>
</feature>
<dbReference type="AlphaFoldDB" id="A0A3D2X576"/>